<organism evidence="2 3">
    <name type="scientific">Micromonospora siamensis</name>
    <dbReference type="NCBI Taxonomy" id="299152"/>
    <lineage>
        <taxon>Bacteria</taxon>
        <taxon>Bacillati</taxon>
        <taxon>Actinomycetota</taxon>
        <taxon>Actinomycetes</taxon>
        <taxon>Micromonosporales</taxon>
        <taxon>Micromonosporaceae</taxon>
        <taxon>Micromonospora</taxon>
    </lineage>
</organism>
<proteinExistence type="predicted"/>
<accession>A0A1C5HW58</accession>
<feature type="transmembrane region" description="Helical" evidence="1">
    <location>
        <begin position="88"/>
        <end position="111"/>
    </location>
</feature>
<keyword evidence="1" id="KW-1133">Transmembrane helix</keyword>
<name>A0A1C5HW58_9ACTN</name>
<protein>
    <recommendedName>
        <fullName evidence="4">Integral membrane protein</fullName>
    </recommendedName>
</protein>
<keyword evidence="1" id="KW-0812">Transmembrane</keyword>
<sequence length="143" mass="15016">MSSMQASNPVSTPTRAANDRLLRLVLKLDAVVTAVNGVAYLALAGVLNDLFGYPTGVQYEVGAFLLVYGIAVWVTATRPVVSRGATKLWIAVNVLWVVLSLVVVATGAIEATTLGKVWMVLQAVVVGAFAALQAYALGKADRV</sequence>
<evidence type="ECO:0000313" key="2">
    <source>
        <dbReference type="EMBL" id="SCG49851.1"/>
    </source>
</evidence>
<feature type="transmembrane region" description="Helical" evidence="1">
    <location>
        <begin position="56"/>
        <end position="76"/>
    </location>
</feature>
<reference evidence="2 3" key="1">
    <citation type="submission" date="2016-06" db="EMBL/GenBank/DDBJ databases">
        <authorList>
            <person name="Kjaerup R.B."/>
            <person name="Dalgaard T.S."/>
            <person name="Juul-Madsen H.R."/>
        </authorList>
    </citation>
    <scope>NUCLEOTIDE SEQUENCE [LARGE SCALE GENOMIC DNA]</scope>
    <source>
        <strain evidence="2 3">DSM 45097</strain>
    </source>
</reference>
<feature type="transmembrane region" description="Helical" evidence="1">
    <location>
        <begin position="117"/>
        <end position="137"/>
    </location>
</feature>
<gene>
    <name evidence="2" type="ORF">GA0074704_2407</name>
</gene>
<dbReference type="AlphaFoldDB" id="A0A1C5HW58"/>
<evidence type="ECO:0000313" key="3">
    <source>
        <dbReference type="Proteomes" id="UP000198210"/>
    </source>
</evidence>
<keyword evidence="1" id="KW-0472">Membrane</keyword>
<evidence type="ECO:0000256" key="1">
    <source>
        <dbReference type="SAM" id="Phobius"/>
    </source>
</evidence>
<dbReference type="RefSeq" id="WP_197697617.1">
    <property type="nucleotide sequence ID" value="NZ_JBHLYF010000006.1"/>
</dbReference>
<dbReference type="EMBL" id="LT607751">
    <property type="protein sequence ID" value="SCG49851.1"/>
    <property type="molecule type" value="Genomic_DNA"/>
</dbReference>
<keyword evidence="3" id="KW-1185">Reference proteome</keyword>
<evidence type="ECO:0008006" key="4">
    <source>
        <dbReference type="Google" id="ProtNLM"/>
    </source>
</evidence>
<dbReference type="Proteomes" id="UP000198210">
    <property type="component" value="Chromosome I"/>
</dbReference>
<feature type="transmembrane region" description="Helical" evidence="1">
    <location>
        <begin position="21"/>
        <end position="44"/>
    </location>
</feature>